<name>A0A1X1EJQ4_PANCY</name>
<evidence type="ECO:0000313" key="2">
    <source>
        <dbReference type="Proteomes" id="UP000193749"/>
    </source>
</evidence>
<organism evidence="1 2">
    <name type="scientific">Pantoea cypripedii</name>
    <name type="common">Pectobacterium cypripedii</name>
    <name type="synonym">Erwinia cypripedii</name>
    <dbReference type="NCBI Taxonomy" id="55209"/>
    <lineage>
        <taxon>Bacteria</taxon>
        <taxon>Pseudomonadati</taxon>
        <taxon>Pseudomonadota</taxon>
        <taxon>Gammaproteobacteria</taxon>
        <taxon>Enterobacterales</taxon>
        <taxon>Erwiniaceae</taxon>
        <taxon>Pantoea</taxon>
    </lineage>
</organism>
<comment type="caution">
    <text evidence="1">The sequence shown here is derived from an EMBL/GenBank/DDBJ whole genome shotgun (WGS) entry which is preliminary data.</text>
</comment>
<evidence type="ECO:0000313" key="1">
    <source>
        <dbReference type="EMBL" id="ORM89188.1"/>
    </source>
</evidence>
<evidence type="ECO:0008006" key="3">
    <source>
        <dbReference type="Google" id="ProtNLM"/>
    </source>
</evidence>
<sequence>MPIESIAKGSLLAVIDQVAEDEISIPATGVKNVNDKPSLYTHSPQPIISRLDIVKAKFNDDSAFFLNSATPVKCNNFAMNFIDVFLANTPDVAQVIKSLSLSTQDAGSIANKISENTQERTLAILAYGQENHLVDYQLWGEFFYSELRKMQSDKVFIKPFLIYSRPHMIKENLHEFTVAMHHTMAAVLSCHKDLCQIVVYDPTHTTGYFATELQEIAEIRKCDIFSFINKGDSIEFLTDEPENTLSYFTAVPGRWDGSHFSLLHERKDQRDIRNAFLTVKTRISQPEIFYAALTGMSLNHFVFFLRHVPANERVEFLTIKGESGKTIISFLAGLPDKDGHLLTNYFSFIKEALRAGLLDKQEMIKQLSDKVVEDVGYAWFEVTLFGRTLLRANTGKIAGVFAAEVINLIKEHRLTEDEGKTILDDMIVIKEKEGGIMSEYPAFEFAKIKHHVHASAAGEMIQKNFPAWEIGEQ</sequence>
<dbReference type="AlphaFoldDB" id="A0A1X1EJQ4"/>
<proteinExistence type="predicted"/>
<dbReference type="STRING" id="55209.HA50_21275"/>
<keyword evidence="2" id="KW-1185">Reference proteome</keyword>
<reference evidence="1 2" key="1">
    <citation type="journal article" date="2017" name="Antonie Van Leeuwenhoek">
        <title>Phylogenomic resolution of the bacterial genus Pantoea and its relationship with Erwinia and Tatumella.</title>
        <authorList>
            <person name="Palmer M."/>
            <person name="Steenkamp E.T."/>
            <person name="Coetzee M.P."/>
            <person name="Chan W.Y."/>
            <person name="van Zyl E."/>
            <person name="De Maayer P."/>
            <person name="Coutinho T.A."/>
            <person name="Blom J."/>
            <person name="Smits T.H."/>
            <person name="Duffy B."/>
            <person name="Venter S.N."/>
        </authorList>
    </citation>
    <scope>NUCLEOTIDE SEQUENCE [LARGE SCALE GENOMIC DNA]</scope>
    <source>
        <strain evidence="1 2">LMG 2657</strain>
    </source>
</reference>
<gene>
    <name evidence="1" type="ORF">HA50_21275</name>
</gene>
<dbReference type="RefSeq" id="WP_084878893.1">
    <property type="nucleotide sequence ID" value="NZ_JAGGMY010000006.1"/>
</dbReference>
<dbReference type="EMBL" id="MLJI01000002">
    <property type="protein sequence ID" value="ORM89188.1"/>
    <property type="molecule type" value="Genomic_DNA"/>
</dbReference>
<dbReference type="Proteomes" id="UP000193749">
    <property type="component" value="Unassembled WGS sequence"/>
</dbReference>
<protein>
    <recommendedName>
        <fullName evidence="3">ShET2 enterotoxin N-terminal domain-containing protein</fullName>
    </recommendedName>
</protein>
<accession>A0A1X1EJQ4</accession>